<accession>A0A2A9HF57</accession>
<evidence type="ECO:0000313" key="3">
    <source>
        <dbReference type="Proteomes" id="UP000223071"/>
    </source>
</evidence>
<gene>
    <name evidence="2" type="ORF">A9A59_1904</name>
</gene>
<dbReference type="EMBL" id="PDJQ01000001">
    <property type="protein sequence ID" value="PFG74667.1"/>
    <property type="molecule type" value="Genomic_DNA"/>
</dbReference>
<name>A0A2A9HF57_TEPT2</name>
<organism evidence="2 3">
    <name type="scientific">Tepidiforma thermophila (strain KCTC 52669 / CGMCC 1.13589 / G233)</name>
    <dbReference type="NCBI Taxonomy" id="2761530"/>
    <lineage>
        <taxon>Bacteria</taxon>
        <taxon>Bacillati</taxon>
        <taxon>Chloroflexota</taxon>
        <taxon>Tepidiformia</taxon>
        <taxon>Tepidiformales</taxon>
        <taxon>Tepidiformaceae</taxon>
        <taxon>Tepidiforma</taxon>
    </lineage>
</organism>
<keyword evidence="3" id="KW-1185">Reference proteome</keyword>
<feature type="domain" description="PPM-type phosphatase" evidence="1">
    <location>
        <begin position="13"/>
        <end position="236"/>
    </location>
</feature>
<protein>
    <submittedName>
        <fullName evidence="2">Protein phosphatase</fullName>
    </submittedName>
</protein>
<dbReference type="InterPro" id="IPR001932">
    <property type="entry name" value="PPM-type_phosphatase-like_dom"/>
</dbReference>
<dbReference type="CDD" id="cd00143">
    <property type="entry name" value="PP2Cc"/>
    <property type="match status" value="1"/>
</dbReference>
<evidence type="ECO:0000313" key="2">
    <source>
        <dbReference type="EMBL" id="PFG74667.1"/>
    </source>
</evidence>
<dbReference type="InterPro" id="IPR036457">
    <property type="entry name" value="PPM-type-like_dom_sf"/>
</dbReference>
<dbReference type="PROSITE" id="PS51746">
    <property type="entry name" value="PPM_2"/>
    <property type="match status" value="1"/>
</dbReference>
<dbReference type="AlphaFoldDB" id="A0A2A9HF57"/>
<reference evidence="2 3" key="1">
    <citation type="submission" date="2017-09" db="EMBL/GenBank/DDBJ databases">
        <title>Sequencing the genomes of two abundant thermophiles in Great Basin hot springs: Thermocrinis jamiesonii and novel Chloroflexi Thermoflexus hugenholtzii.</title>
        <authorList>
            <person name="Hedlund B."/>
        </authorList>
    </citation>
    <scope>NUCLEOTIDE SEQUENCE [LARGE SCALE GENOMIC DNA]</scope>
    <source>
        <strain evidence="2 3">G233</strain>
    </source>
</reference>
<proteinExistence type="predicted"/>
<dbReference type="SUPFAM" id="SSF81606">
    <property type="entry name" value="PP2C-like"/>
    <property type="match status" value="1"/>
</dbReference>
<dbReference type="RefSeq" id="WP_098504037.1">
    <property type="nucleotide sequence ID" value="NZ_PDJQ01000001.1"/>
</dbReference>
<dbReference type="SMART" id="SM00332">
    <property type="entry name" value="PP2Cc"/>
    <property type="match status" value="1"/>
</dbReference>
<dbReference type="Pfam" id="PF13672">
    <property type="entry name" value="PP2C_2"/>
    <property type="match status" value="1"/>
</dbReference>
<dbReference type="SMART" id="SM00331">
    <property type="entry name" value="PP2C_SIG"/>
    <property type="match status" value="1"/>
</dbReference>
<sequence length="240" mass="24925">MTDVQHGRAGSIEWAAATDIGRRRDENQDAWLAEETPAGLLLGVADGMGGHPNGAWASRYALALFAQGVRAKGARAAAPNRVDLGRVARETNANLRREAARIGTPGAGTTLVAALIQSNRVRWVNVGDSRLYVAADEELLQISHDHNLAAGPGGDPRLANILTRCLGSDTAEPDVGVVKLGAGVLLATDGLYLLVPEGSLRDALAAPVLAEAAEWLVELANDAGGPDNITVLLARPIATG</sequence>
<evidence type="ECO:0000259" key="1">
    <source>
        <dbReference type="PROSITE" id="PS51746"/>
    </source>
</evidence>
<dbReference type="Gene3D" id="3.60.40.10">
    <property type="entry name" value="PPM-type phosphatase domain"/>
    <property type="match status" value="1"/>
</dbReference>
<comment type="caution">
    <text evidence="2">The sequence shown here is derived from an EMBL/GenBank/DDBJ whole genome shotgun (WGS) entry which is preliminary data.</text>
</comment>
<dbReference type="Proteomes" id="UP000223071">
    <property type="component" value="Unassembled WGS sequence"/>
</dbReference>